<feature type="region of interest" description="Disordered" evidence="2">
    <location>
        <begin position="899"/>
        <end position="928"/>
    </location>
</feature>
<feature type="region of interest" description="Disordered" evidence="2">
    <location>
        <begin position="267"/>
        <end position="363"/>
    </location>
</feature>
<dbReference type="AlphaFoldDB" id="A0A1X2IDB0"/>
<dbReference type="PANTHER" id="PTHR15711">
    <property type="entry name" value="RAP GTPASE-ACTIVATING PROTEIN"/>
    <property type="match status" value="1"/>
</dbReference>
<proteinExistence type="predicted"/>
<dbReference type="InterPro" id="IPR035974">
    <property type="entry name" value="Rap/Ran-GAP_sf"/>
</dbReference>
<evidence type="ECO:0000313" key="5">
    <source>
        <dbReference type="Proteomes" id="UP000193560"/>
    </source>
</evidence>
<dbReference type="Pfam" id="PF02145">
    <property type="entry name" value="Rap_GAP"/>
    <property type="match status" value="1"/>
</dbReference>
<evidence type="ECO:0000256" key="1">
    <source>
        <dbReference type="ARBA" id="ARBA00022468"/>
    </source>
</evidence>
<dbReference type="Proteomes" id="UP000193560">
    <property type="component" value="Unassembled WGS sequence"/>
</dbReference>
<feature type="region of interest" description="Disordered" evidence="2">
    <location>
        <begin position="667"/>
        <end position="798"/>
    </location>
</feature>
<feature type="compositionally biased region" description="Low complexity" evidence="2">
    <location>
        <begin position="204"/>
        <end position="214"/>
    </location>
</feature>
<dbReference type="PANTHER" id="PTHR15711:SF22">
    <property type="entry name" value="RAP-GAP DOMAIN-CONTAINING PROTEIN"/>
    <property type="match status" value="1"/>
</dbReference>
<reference evidence="4 5" key="1">
    <citation type="submission" date="2016-07" db="EMBL/GenBank/DDBJ databases">
        <title>Pervasive Adenine N6-methylation of Active Genes in Fungi.</title>
        <authorList>
            <consortium name="DOE Joint Genome Institute"/>
            <person name="Mondo S.J."/>
            <person name="Dannebaum R.O."/>
            <person name="Kuo R.C."/>
            <person name="Labutti K."/>
            <person name="Haridas S."/>
            <person name="Kuo A."/>
            <person name="Salamov A."/>
            <person name="Ahrendt S.R."/>
            <person name="Lipzen A."/>
            <person name="Sullivan W."/>
            <person name="Andreopoulos W.B."/>
            <person name="Clum A."/>
            <person name="Lindquist E."/>
            <person name="Daum C."/>
            <person name="Ramamoorthy G.K."/>
            <person name="Gryganskyi A."/>
            <person name="Culley D."/>
            <person name="Magnuson J.K."/>
            <person name="James T.Y."/>
            <person name="O'Malley M.A."/>
            <person name="Stajich J.E."/>
            <person name="Spatafora J.W."/>
            <person name="Visel A."/>
            <person name="Grigoriev I.V."/>
        </authorList>
    </citation>
    <scope>NUCLEOTIDE SEQUENCE [LARGE SCALE GENOMIC DNA]</scope>
    <source>
        <strain evidence="4 5">NRRL 1336</strain>
    </source>
</reference>
<dbReference type="EMBL" id="MCGE01000015">
    <property type="protein sequence ID" value="ORZ14221.1"/>
    <property type="molecule type" value="Genomic_DNA"/>
</dbReference>
<dbReference type="SUPFAM" id="SSF111347">
    <property type="entry name" value="Rap/Ran-GAP"/>
    <property type="match status" value="1"/>
</dbReference>
<feature type="region of interest" description="Disordered" evidence="2">
    <location>
        <begin position="815"/>
        <end position="849"/>
    </location>
</feature>
<sequence>MAQHAPTLLECRDWVMEHCTNLLKTTVTDHNDYLVAIDSTRIFVNALDAPLTVTLPLRQNLDALTASFQTETDTDTVVKEIKSICEACTPWLVPVSYIRRLPTPGPALSKYCLEDAKVVPHLAPSHYTSLWPNHLNEETTWFRQYFVGNPYITLVGPLSHDDHPSTALGLTAALEYDDDPSDDDLSYAIITIVQENIKTCASTSKTSPSLSLLSANEDEADSDEYPNTTTKASIGVQYRLVIRNKKNTIRCVLSEATVRNTLARLEARGQGDRLEPSTYRHDQKQKQKRRPLRSFSSAIIHHTTNLSSSSSSSYLQRRHQRHHYHNNNQGDDDHHDEDNDDTDHDDSTDMGPQYHQHQYQSTTNNRKGHVLYRLLYAAVISVYNDLDLQKFKALSAETTILAGLEKELLRFDEMEVPKNYKFGLLSVQDDQSSEEDWFSNTGLSDDLEQFLNILGERITLQGYKGYAAGLDTKCGESGKYSYATTWKENEIMFHVGPLMPYHSQDKQQVHRKRYIGNDIVCIVFMETNQSHRFDPGSIRSQFLHVFIVVHPETLNGKKCWRVEVVSNKNVQVFGPPIPSPPLFFAENELCEFLILKMVSAENAALQSDKFSIPNAKARQGIFKTLVDMGLAAAADEAPITLKQKYPTNLLTSSSLLRSSKNGLDGYLAMKGSSNSSSSGGGPSPIQSNGSNKANKSSNNSFYPFHENNNTPQRPKSAGPTGRNYSRASMRSLRAALESPTPQTNVSSTNSTISLVSPSSSSSSSSSSLIALAATRRSLTPDPSVTTTTPSSSSSSILFPYSSRSNMLRDLKNLARRRHSTASTGATISRTPTPSSIDRPPRTDSPLCHSPIYRTVESPISWIDEGACSSSSSSSLSVMDTSAVVDGNGNHDDQITAAASSSSMNHNTATTGPSCYSPPSPPPTTSDMMKWTAVSKSGEANGNHSIRSRAHHLMSTVMMGRRKQQQQTTSMLSTSPSSLSSSSSSTCSSSLTHDNNNNNNNNTTTAKTSSSSMISRMSRSKSSYLKD</sequence>
<dbReference type="GO" id="GO:0005737">
    <property type="term" value="C:cytoplasm"/>
    <property type="evidence" value="ECO:0007669"/>
    <property type="project" value="TreeGrafter"/>
</dbReference>
<feature type="compositionally biased region" description="Low complexity" evidence="2">
    <location>
        <begin position="743"/>
        <end position="798"/>
    </location>
</feature>
<dbReference type="InterPro" id="IPR000331">
    <property type="entry name" value="Rap/Ran_GAP_dom"/>
</dbReference>
<gene>
    <name evidence="4" type="ORF">BCR42DRAFT_418306</name>
</gene>
<feature type="compositionally biased region" description="Low complexity" evidence="2">
    <location>
        <begin position="671"/>
        <end position="700"/>
    </location>
</feature>
<dbReference type="GO" id="GO:0051056">
    <property type="term" value="P:regulation of small GTPase mediated signal transduction"/>
    <property type="evidence" value="ECO:0007669"/>
    <property type="project" value="InterPro"/>
</dbReference>
<dbReference type="InterPro" id="IPR050989">
    <property type="entry name" value="Rap1_Ran_GAP"/>
</dbReference>
<feature type="domain" description="Rap-GAP" evidence="3">
    <location>
        <begin position="408"/>
        <end position="625"/>
    </location>
</feature>
<feature type="compositionally biased region" description="Acidic residues" evidence="2">
    <location>
        <begin position="338"/>
        <end position="348"/>
    </location>
</feature>
<dbReference type="PROSITE" id="PS50085">
    <property type="entry name" value="RAPGAP"/>
    <property type="match status" value="1"/>
</dbReference>
<feature type="compositionally biased region" description="Low complexity" evidence="2">
    <location>
        <begin position="301"/>
        <end position="315"/>
    </location>
</feature>
<evidence type="ECO:0000259" key="3">
    <source>
        <dbReference type="PROSITE" id="PS50085"/>
    </source>
</evidence>
<feature type="compositionally biased region" description="Basic residues" evidence="2">
    <location>
        <begin position="316"/>
        <end position="325"/>
    </location>
</feature>
<feature type="compositionally biased region" description="Polar residues" evidence="2">
    <location>
        <begin position="820"/>
        <end position="835"/>
    </location>
</feature>
<evidence type="ECO:0000256" key="2">
    <source>
        <dbReference type="SAM" id="MobiDB-lite"/>
    </source>
</evidence>
<keyword evidence="1" id="KW-0343">GTPase activation</keyword>
<comment type="caution">
    <text evidence="4">The sequence shown here is derived from an EMBL/GenBank/DDBJ whole genome shotgun (WGS) entry which is preliminary data.</text>
</comment>
<accession>A0A1X2IDB0</accession>
<feature type="region of interest" description="Disordered" evidence="2">
    <location>
        <begin position="204"/>
        <end position="228"/>
    </location>
</feature>
<dbReference type="OrthoDB" id="2499658at2759"/>
<evidence type="ECO:0000313" key="4">
    <source>
        <dbReference type="EMBL" id="ORZ14221.1"/>
    </source>
</evidence>
<feature type="compositionally biased region" description="Basic and acidic residues" evidence="2">
    <location>
        <begin position="267"/>
        <end position="285"/>
    </location>
</feature>
<feature type="compositionally biased region" description="Polar residues" evidence="2">
    <location>
        <begin position="899"/>
        <end position="908"/>
    </location>
</feature>
<dbReference type="STRING" id="90262.A0A1X2IDB0"/>
<name>A0A1X2IDB0_9FUNG</name>
<protein>
    <recommendedName>
        <fullName evidence="3">Rap-GAP domain-containing protein</fullName>
    </recommendedName>
</protein>
<dbReference type="Gene3D" id="3.40.50.11210">
    <property type="entry name" value="Rap/Ran-GAP"/>
    <property type="match status" value="1"/>
</dbReference>
<organism evidence="4 5">
    <name type="scientific">Absidia repens</name>
    <dbReference type="NCBI Taxonomy" id="90262"/>
    <lineage>
        <taxon>Eukaryota</taxon>
        <taxon>Fungi</taxon>
        <taxon>Fungi incertae sedis</taxon>
        <taxon>Mucoromycota</taxon>
        <taxon>Mucoromycotina</taxon>
        <taxon>Mucoromycetes</taxon>
        <taxon>Mucorales</taxon>
        <taxon>Cunninghamellaceae</taxon>
        <taxon>Absidia</taxon>
    </lineage>
</organism>
<keyword evidence="5" id="KW-1185">Reference proteome</keyword>
<feature type="region of interest" description="Disordered" evidence="2">
    <location>
        <begin position="957"/>
        <end position="1026"/>
    </location>
</feature>
<dbReference type="GO" id="GO:0005096">
    <property type="term" value="F:GTPase activator activity"/>
    <property type="evidence" value="ECO:0007669"/>
    <property type="project" value="UniProtKB-KW"/>
</dbReference>
<feature type="compositionally biased region" description="Low complexity" evidence="2">
    <location>
        <begin position="967"/>
        <end position="1026"/>
    </location>
</feature>